<reference evidence="1" key="1">
    <citation type="journal article" date="2015" name="Nature">
        <title>Complex archaea that bridge the gap between prokaryotes and eukaryotes.</title>
        <authorList>
            <person name="Spang A."/>
            <person name="Saw J.H."/>
            <person name="Jorgensen S.L."/>
            <person name="Zaremba-Niedzwiedzka K."/>
            <person name="Martijn J."/>
            <person name="Lind A.E."/>
            <person name="van Eijk R."/>
            <person name="Schleper C."/>
            <person name="Guy L."/>
            <person name="Ettema T.J."/>
        </authorList>
    </citation>
    <scope>NUCLEOTIDE SEQUENCE</scope>
</reference>
<evidence type="ECO:0000313" key="1">
    <source>
        <dbReference type="EMBL" id="KKN75224.1"/>
    </source>
</evidence>
<proteinExistence type="predicted"/>
<sequence>MALRKAITDEQAVSLLSECLIALRNLAPRSISERQRLCFGEIPRKEDCHCTACNILRILNQTA</sequence>
<dbReference type="AlphaFoldDB" id="A0A0F9T7R3"/>
<organism evidence="1">
    <name type="scientific">marine sediment metagenome</name>
    <dbReference type="NCBI Taxonomy" id="412755"/>
    <lineage>
        <taxon>unclassified sequences</taxon>
        <taxon>metagenomes</taxon>
        <taxon>ecological metagenomes</taxon>
    </lineage>
</organism>
<name>A0A0F9T7R3_9ZZZZ</name>
<comment type="caution">
    <text evidence="1">The sequence shown here is derived from an EMBL/GenBank/DDBJ whole genome shotgun (WGS) entry which is preliminary data.</text>
</comment>
<dbReference type="EMBL" id="LAZR01000313">
    <property type="protein sequence ID" value="KKN75224.1"/>
    <property type="molecule type" value="Genomic_DNA"/>
</dbReference>
<accession>A0A0F9T7R3</accession>
<gene>
    <name evidence="1" type="ORF">LCGC14_0382230</name>
</gene>
<protein>
    <submittedName>
        <fullName evidence="1">Uncharacterized protein</fullName>
    </submittedName>
</protein>